<feature type="region of interest" description="Disordered" evidence="6">
    <location>
        <begin position="141"/>
        <end position="203"/>
    </location>
</feature>
<keyword evidence="9" id="KW-1185">Reference proteome</keyword>
<feature type="signal peptide" evidence="7">
    <location>
        <begin position="1"/>
        <end position="22"/>
    </location>
</feature>
<dbReference type="SUPFAM" id="SSF52309">
    <property type="entry name" value="N-(deoxy)ribosyltransferase-like"/>
    <property type="match status" value="1"/>
</dbReference>
<dbReference type="EMBL" id="CAOQHR010000005">
    <property type="protein sequence ID" value="CAI6334368.1"/>
    <property type="molecule type" value="Genomic_DNA"/>
</dbReference>
<name>A0A9W4XJY6_9PLEO</name>
<dbReference type="AlphaFoldDB" id="A0A9W4XJY6"/>
<gene>
    <name evidence="8" type="ORF">PDIGIT_LOCUS7425</name>
</gene>
<organism evidence="8 9">
    <name type="scientific">Periconia digitata</name>
    <dbReference type="NCBI Taxonomy" id="1303443"/>
    <lineage>
        <taxon>Eukaryota</taxon>
        <taxon>Fungi</taxon>
        <taxon>Dikarya</taxon>
        <taxon>Ascomycota</taxon>
        <taxon>Pezizomycotina</taxon>
        <taxon>Dothideomycetes</taxon>
        <taxon>Pleosporomycetidae</taxon>
        <taxon>Pleosporales</taxon>
        <taxon>Massarineae</taxon>
        <taxon>Periconiaceae</taxon>
        <taxon>Periconia</taxon>
    </lineage>
</organism>
<accession>A0A9W4XJY6</accession>
<evidence type="ECO:0000256" key="6">
    <source>
        <dbReference type="SAM" id="MobiDB-lite"/>
    </source>
</evidence>
<dbReference type="GO" id="GO:0016740">
    <property type="term" value="F:transferase activity"/>
    <property type="evidence" value="ECO:0007669"/>
    <property type="project" value="UniProtKB-KW"/>
</dbReference>
<comment type="caution">
    <text evidence="8">The sequence shown here is derived from an EMBL/GenBank/DDBJ whole genome shotgun (WGS) entry which is preliminary data.</text>
</comment>
<evidence type="ECO:0000313" key="9">
    <source>
        <dbReference type="Proteomes" id="UP001152607"/>
    </source>
</evidence>
<feature type="chain" id="PRO_5040811877" evidence="7">
    <location>
        <begin position="23"/>
        <end position="348"/>
    </location>
</feature>
<evidence type="ECO:0000256" key="5">
    <source>
        <dbReference type="ARBA" id="ARBA00023157"/>
    </source>
</evidence>
<evidence type="ECO:0000256" key="3">
    <source>
        <dbReference type="ARBA" id="ARBA00022801"/>
    </source>
</evidence>
<keyword evidence="2" id="KW-0808">Transferase</keyword>
<keyword evidence="5" id="KW-1015">Disulfide bond</keyword>
<proteinExistence type="inferred from homology"/>
<evidence type="ECO:0000256" key="4">
    <source>
        <dbReference type="ARBA" id="ARBA00023027"/>
    </source>
</evidence>
<evidence type="ECO:0000256" key="2">
    <source>
        <dbReference type="ARBA" id="ARBA00022679"/>
    </source>
</evidence>
<dbReference type="InterPro" id="IPR003193">
    <property type="entry name" value="ADP-ribosyl_cyclase"/>
</dbReference>
<feature type="compositionally biased region" description="Low complexity" evidence="6">
    <location>
        <begin position="156"/>
        <end position="196"/>
    </location>
</feature>
<evidence type="ECO:0000256" key="1">
    <source>
        <dbReference type="ARBA" id="ARBA00005406"/>
    </source>
</evidence>
<comment type="similarity">
    <text evidence="1">Belongs to the ADP-ribosyl cyclase family.</text>
</comment>
<dbReference type="GO" id="GO:0061809">
    <property type="term" value="F:NAD+ nucleosidase activity, cyclic ADP-ribose generating"/>
    <property type="evidence" value="ECO:0007669"/>
    <property type="project" value="InterPro"/>
</dbReference>
<keyword evidence="7" id="KW-0732">Signal</keyword>
<sequence length="348" mass="38308">MKISKFSLVGALLAFGVEQASARTAVNCREPTTGRQASVQSIEADRSIRLALAQSASTLSNALASQDYLEIKVDPVVLTVTVVEHGVEHLEDPAVSFRSIQDSCASDGQFWGGSVLADGFLYEIYNSNELVAPRATKVVARTGKNRRAKSTSRPNTTIKPKTTLSTKTTANPTTTTKPTNSSKSTAKPTSSSKSTLQATPTPTPAYIPSVKEIQAQYNAAYLNKIVFWAGPYSSVDGDYGENAKKWAAKKKNGYRILDQIWKDPNWNDKYQGKDVPMPDVKEFWNRMSVALATSCKGKVYVMLPPDTRGTDWYKGTIWDTLEWPALQKNKAVTEIWRVSPDGTEEKLR</sequence>
<keyword evidence="4" id="KW-0520">NAD</keyword>
<dbReference type="Pfam" id="PF02267">
    <property type="entry name" value="Rib_hydrolayse"/>
    <property type="match status" value="1"/>
</dbReference>
<evidence type="ECO:0000256" key="7">
    <source>
        <dbReference type="SAM" id="SignalP"/>
    </source>
</evidence>
<reference evidence="8" key="1">
    <citation type="submission" date="2023-01" db="EMBL/GenBank/DDBJ databases">
        <authorList>
            <person name="Van Ghelder C."/>
            <person name="Rancurel C."/>
        </authorList>
    </citation>
    <scope>NUCLEOTIDE SEQUENCE</scope>
    <source>
        <strain evidence="8">CNCM I-4278</strain>
    </source>
</reference>
<dbReference type="Proteomes" id="UP001152607">
    <property type="component" value="Unassembled WGS sequence"/>
</dbReference>
<keyword evidence="3" id="KW-0378">Hydrolase</keyword>
<dbReference type="GO" id="GO:0016020">
    <property type="term" value="C:membrane"/>
    <property type="evidence" value="ECO:0007669"/>
    <property type="project" value="UniProtKB-ARBA"/>
</dbReference>
<dbReference type="OrthoDB" id="2119228at2759"/>
<protein>
    <submittedName>
        <fullName evidence="8">Uncharacterized protein</fullName>
    </submittedName>
</protein>
<evidence type="ECO:0000313" key="8">
    <source>
        <dbReference type="EMBL" id="CAI6334368.1"/>
    </source>
</evidence>